<dbReference type="InterPro" id="IPR028082">
    <property type="entry name" value="Peripla_BP_I"/>
</dbReference>
<keyword evidence="5" id="KW-1185">Reference proteome</keyword>
<comment type="subcellular location">
    <subcellularLocation>
        <location evidence="1">Periplasm</location>
    </subcellularLocation>
</comment>
<dbReference type="GO" id="GO:0003677">
    <property type="term" value="F:DNA binding"/>
    <property type="evidence" value="ECO:0007669"/>
    <property type="project" value="InterPro"/>
</dbReference>
<evidence type="ECO:0000313" key="5">
    <source>
        <dbReference type="Proteomes" id="UP000188879"/>
    </source>
</evidence>
<dbReference type="PROSITE" id="PS00356">
    <property type="entry name" value="HTH_LACI_1"/>
    <property type="match status" value="1"/>
</dbReference>
<evidence type="ECO:0000256" key="2">
    <source>
        <dbReference type="ARBA" id="ARBA00007639"/>
    </source>
</evidence>
<comment type="similarity">
    <text evidence="2">Belongs to the bacterial solute-binding protein 2 family.</text>
</comment>
<dbReference type="Pfam" id="PF13407">
    <property type="entry name" value="Peripla_BP_4"/>
    <property type="match status" value="1"/>
</dbReference>
<protein>
    <submittedName>
        <fullName evidence="4">LacI family transcriptional regulator</fullName>
    </submittedName>
</protein>
<dbReference type="Gene3D" id="1.10.260.40">
    <property type="entry name" value="lambda repressor-like DNA-binding domains"/>
    <property type="match status" value="1"/>
</dbReference>
<dbReference type="GO" id="GO:0030288">
    <property type="term" value="C:outer membrane-bounded periplasmic space"/>
    <property type="evidence" value="ECO:0007669"/>
    <property type="project" value="TreeGrafter"/>
</dbReference>
<dbReference type="AlphaFoldDB" id="A0A1V2GZ66"/>
<evidence type="ECO:0000313" key="4">
    <source>
        <dbReference type="EMBL" id="ONG50637.1"/>
    </source>
</evidence>
<accession>A0A1V2GZ66</accession>
<dbReference type="Gene3D" id="3.40.50.2300">
    <property type="match status" value="2"/>
</dbReference>
<dbReference type="InterPro" id="IPR000843">
    <property type="entry name" value="HTH_LacI"/>
</dbReference>
<dbReference type="SUPFAM" id="SSF53822">
    <property type="entry name" value="Periplasmic binding protein-like I"/>
    <property type="match status" value="1"/>
</dbReference>
<gene>
    <name evidence="4" type="ORF">BKE38_17635</name>
</gene>
<dbReference type="CDD" id="cd01392">
    <property type="entry name" value="HTH_LacI"/>
    <property type="match status" value="1"/>
</dbReference>
<dbReference type="EMBL" id="MLCO01000183">
    <property type="protein sequence ID" value="ONG50637.1"/>
    <property type="molecule type" value="Genomic_DNA"/>
</dbReference>
<reference evidence="4 5" key="1">
    <citation type="submission" date="2016-10" db="EMBL/GenBank/DDBJ databases">
        <title>Draft Genome sequence of Roseomonas sp. strain M3.</title>
        <authorList>
            <person name="Subhash Y."/>
            <person name="Lee S."/>
        </authorList>
    </citation>
    <scope>NUCLEOTIDE SEQUENCE [LARGE SCALE GENOMIC DNA]</scope>
    <source>
        <strain evidence="4 5">M3</strain>
    </source>
</reference>
<dbReference type="PROSITE" id="PS50932">
    <property type="entry name" value="HTH_LACI_2"/>
    <property type="match status" value="1"/>
</dbReference>
<dbReference type="InterPro" id="IPR025997">
    <property type="entry name" value="SBP_2_dom"/>
</dbReference>
<dbReference type="GO" id="GO:0006355">
    <property type="term" value="P:regulation of DNA-templated transcription"/>
    <property type="evidence" value="ECO:0007669"/>
    <property type="project" value="InterPro"/>
</dbReference>
<evidence type="ECO:0000256" key="1">
    <source>
        <dbReference type="ARBA" id="ARBA00004418"/>
    </source>
</evidence>
<name>A0A1V2GZ66_9PROT</name>
<dbReference type="Pfam" id="PF00356">
    <property type="entry name" value="LacI"/>
    <property type="match status" value="1"/>
</dbReference>
<dbReference type="Proteomes" id="UP000188879">
    <property type="component" value="Unassembled WGS sequence"/>
</dbReference>
<dbReference type="SMART" id="SM00354">
    <property type="entry name" value="HTH_LACI"/>
    <property type="match status" value="1"/>
</dbReference>
<dbReference type="PANTHER" id="PTHR30036">
    <property type="entry name" value="D-XYLOSE-BINDING PERIPLASMIC PROTEIN"/>
    <property type="match status" value="1"/>
</dbReference>
<dbReference type="SUPFAM" id="SSF47413">
    <property type="entry name" value="lambda repressor-like DNA-binding domains"/>
    <property type="match status" value="1"/>
</dbReference>
<dbReference type="InterPro" id="IPR050555">
    <property type="entry name" value="Bact_Solute-Bind_Prot2"/>
</dbReference>
<organism evidence="4 5">
    <name type="scientific">Teichococcus deserti</name>
    <dbReference type="NCBI Taxonomy" id="1817963"/>
    <lineage>
        <taxon>Bacteria</taxon>
        <taxon>Pseudomonadati</taxon>
        <taxon>Pseudomonadota</taxon>
        <taxon>Alphaproteobacteria</taxon>
        <taxon>Acetobacterales</taxon>
        <taxon>Roseomonadaceae</taxon>
        <taxon>Roseomonas</taxon>
    </lineage>
</organism>
<sequence>MDNPVSGASRNLPRVADVARRAGVSTATVDRVLNRRPGVRPATVARVLQAAEALSYLPPDLAPHPALAQRPMRLVFLLPAGGNRFLALLGKMIAEAEALLAPFGVAARVEQVRSFDPALLARHLLRAGAEADGVAFMAIEHPAVREAVNQLAARGVPVVTLISDIGHAPRAAYIGLDNRAAGRLAGYLMARFLGRRPAKVAVIAGSLSYRAHQEREMGVLQLFDEQAPEIRIVAVREGHDEPAQNYRQTRMLLAGHPDLDGIYSVGGGAEGIGRALREARRDQAVVFIGHGLTPECRAMLIDGTMEAVITQNPRAALLDCARVFANLRAGRAALQDVEPARSEVLFRENLP</sequence>
<comment type="caution">
    <text evidence="4">The sequence shown here is derived from an EMBL/GenBank/DDBJ whole genome shotgun (WGS) entry which is preliminary data.</text>
</comment>
<dbReference type="CDD" id="cd06307">
    <property type="entry name" value="PBP1_sugar_binding"/>
    <property type="match status" value="1"/>
</dbReference>
<dbReference type="InterPro" id="IPR010982">
    <property type="entry name" value="Lambda_DNA-bd_dom_sf"/>
</dbReference>
<dbReference type="PANTHER" id="PTHR30036:SF7">
    <property type="entry name" value="ABC TRANSPORTER PERIPLASMIC-BINDING PROTEIN YPHF"/>
    <property type="match status" value="1"/>
</dbReference>
<proteinExistence type="inferred from homology"/>
<dbReference type="OrthoDB" id="9805774at2"/>
<feature type="domain" description="HTH lacI-type" evidence="3">
    <location>
        <begin position="13"/>
        <end position="74"/>
    </location>
</feature>
<dbReference type="GO" id="GO:0030246">
    <property type="term" value="F:carbohydrate binding"/>
    <property type="evidence" value="ECO:0007669"/>
    <property type="project" value="TreeGrafter"/>
</dbReference>
<evidence type="ECO:0000259" key="3">
    <source>
        <dbReference type="PROSITE" id="PS50932"/>
    </source>
</evidence>